<dbReference type="EMBL" id="JACEFI010000041">
    <property type="protein sequence ID" value="KAH0591937.1"/>
    <property type="molecule type" value="Genomic_DNA"/>
</dbReference>
<evidence type="ECO:0000313" key="2">
    <source>
        <dbReference type="EMBL" id="KAH0591937.1"/>
    </source>
</evidence>
<evidence type="ECO:0000256" key="1">
    <source>
        <dbReference type="SAM" id="MobiDB-lite"/>
    </source>
</evidence>
<name>A0A9P8M1J1_9HYPO</name>
<feature type="region of interest" description="Disordered" evidence="1">
    <location>
        <begin position="1"/>
        <end position="67"/>
    </location>
</feature>
<protein>
    <submittedName>
        <fullName evidence="2">Uncharacterized protein</fullName>
    </submittedName>
</protein>
<proteinExistence type="predicted"/>
<comment type="caution">
    <text evidence="2">The sequence shown here is derived from an EMBL/GenBank/DDBJ whole genome shotgun (WGS) entry which is preliminary data.</text>
</comment>
<feature type="compositionally biased region" description="Pro residues" evidence="1">
    <location>
        <begin position="1"/>
        <end position="11"/>
    </location>
</feature>
<evidence type="ECO:0000313" key="3">
    <source>
        <dbReference type="Proteomes" id="UP000764110"/>
    </source>
</evidence>
<gene>
    <name evidence="2" type="ORF">MHUMG1_10312</name>
</gene>
<dbReference type="Proteomes" id="UP000764110">
    <property type="component" value="Unassembled WGS sequence"/>
</dbReference>
<dbReference type="AlphaFoldDB" id="A0A9P8M1J1"/>
<organism evidence="2 3">
    <name type="scientific">Metarhizium humberi</name>
    <dbReference type="NCBI Taxonomy" id="2596975"/>
    <lineage>
        <taxon>Eukaryota</taxon>
        <taxon>Fungi</taxon>
        <taxon>Dikarya</taxon>
        <taxon>Ascomycota</taxon>
        <taxon>Pezizomycotina</taxon>
        <taxon>Sordariomycetes</taxon>
        <taxon>Hypocreomycetidae</taxon>
        <taxon>Hypocreales</taxon>
        <taxon>Clavicipitaceae</taxon>
        <taxon>Metarhizium</taxon>
    </lineage>
</organism>
<feature type="compositionally biased region" description="Polar residues" evidence="1">
    <location>
        <begin position="16"/>
        <end position="28"/>
    </location>
</feature>
<keyword evidence="3" id="KW-1185">Reference proteome</keyword>
<accession>A0A9P8M1J1</accession>
<sequence length="79" mass="8395">MSQTPSPPSPAAQPQINNITTSTETPSFRSDGMPFRGGEESTAITAIHPPRLASPGASGRATLRNRPEIDMLLHAEGRE</sequence>
<reference evidence="2 3" key="1">
    <citation type="submission" date="2020-07" db="EMBL/GenBank/DDBJ databases">
        <title>Metarhizium humberi genome.</title>
        <authorList>
            <person name="Lysoe E."/>
        </authorList>
    </citation>
    <scope>NUCLEOTIDE SEQUENCE [LARGE SCALE GENOMIC DNA]</scope>
    <source>
        <strain evidence="2 3">ESALQ1638</strain>
    </source>
</reference>